<feature type="domain" description="HD-ZIP protein N-terminal" evidence="2">
    <location>
        <begin position="7"/>
        <end position="46"/>
    </location>
</feature>
<organism evidence="3 4">
    <name type="scientific">Thlaspi arvense</name>
    <name type="common">Field penny-cress</name>
    <dbReference type="NCBI Taxonomy" id="13288"/>
    <lineage>
        <taxon>Eukaryota</taxon>
        <taxon>Viridiplantae</taxon>
        <taxon>Streptophyta</taxon>
        <taxon>Embryophyta</taxon>
        <taxon>Tracheophyta</taxon>
        <taxon>Spermatophyta</taxon>
        <taxon>Magnoliopsida</taxon>
        <taxon>eudicotyledons</taxon>
        <taxon>Gunneridae</taxon>
        <taxon>Pentapetalae</taxon>
        <taxon>rosids</taxon>
        <taxon>malvids</taxon>
        <taxon>Brassicales</taxon>
        <taxon>Brassicaceae</taxon>
        <taxon>Thlaspideae</taxon>
        <taxon>Thlaspi</taxon>
    </lineage>
</organism>
<feature type="region of interest" description="Disordered" evidence="1">
    <location>
        <begin position="23"/>
        <end position="77"/>
    </location>
</feature>
<keyword evidence="4" id="KW-1185">Reference proteome</keyword>
<evidence type="ECO:0000313" key="3">
    <source>
        <dbReference type="EMBL" id="CAH2041052.1"/>
    </source>
</evidence>
<comment type="caution">
    <text evidence="3">The sequence shown here is derived from an EMBL/GenBank/DDBJ whole genome shotgun (WGS) entry which is preliminary data.</text>
</comment>
<evidence type="ECO:0000313" key="4">
    <source>
        <dbReference type="Proteomes" id="UP000836841"/>
    </source>
</evidence>
<gene>
    <name evidence="3" type="ORF">TAV2_LOCUS4352</name>
</gene>
<dbReference type="EMBL" id="CAJVSB020000068">
    <property type="protein sequence ID" value="CAH2041052.1"/>
    <property type="molecule type" value="Genomic_DNA"/>
</dbReference>
<accession>A0AAU9RHB8</accession>
<dbReference type="InterPro" id="IPR006712">
    <property type="entry name" value="HD-ZIP_N"/>
</dbReference>
<dbReference type="Proteomes" id="UP000836841">
    <property type="component" value="Unassembled WGS sequence"/>
</dbReference>
<reference evidence="3 4" key="1">
    <citation type="submission" date="2022-03" db="EMBL/GenBank/DDBJ databases">
        <authorList>
            <person name="Nunn A."/>
            <person name="Chopra R."/>
            <person name="Nunn A."/>
            <person name="Contreras Garrido A."/>
        </authorList>
    </citation>
    <scope>NUCLEOTIDE SEQUENCE [LARGE SCALE GENOMIC DNA]</scope>
</reference>
<evidence type="ECO:0000259" key="2">
    <source>
        <dbReference type="Pfam" id="PF04618"/>
    </source>
</evidence>
<dbReference type="AlphaFoldDB" id="A0AAU9RHB8"/>
<dbReference type="GO" id="GO:0005634">
    <property type="term" value="C:nucleus"/>
    <property type="evidence" value="ECO:0007669"/>
    <property type="project" value="InterPro"/>
</dbReference>
<feature type="compositionally biased region" description="Low complexity" evidence="1">
    <location>
        <begin position="27"/>
        <end position="40"/>
    </location>
</feature>
<dbReference type="Pfam" id="PF04618">
    <property type="entry name" value="HD-ZIP_N"/>
    <property type="match status" value="1"/>
</dbReference>
<name>A0AAU9RHB8_THLAR</name>
<proteinExistence type="predicted"/>
<protein>
    <recommendedName>
        <fullName evidence="2">HD-ZIP protein N-terminal domain-containing protein</fullName>
    </recommendedName>
</protein>
<sequence length="95" mass="10173">MWVWSAATRSHFPAIDVNQPSALAPEVEVSSPNSTLSSVSGKRSERGEDDAGAGIRAGDEDESAGGEAGRKKLRLTREEATVLEKAFEENSTLNR</sequence>
<evidence type="ECO:0000256" key="1">
    <source>
        <dbReference type="SAM" id="MobiDB-lite"/>
    </source>
</evidence>